<organism evidence="2 3">
    <name type="scientific">Orchesella dallaii</name>
    <dbReference type="NCBI Taxonomy" id="48710"/>
    <lineage>
        <taxon>Eukaryota</taxon>
        <taxon>Metazoa</taxon>
        <taxon>Ecdysozoa</taxon>
        <taxon>Arthropoda</taxon>
        <taxon>Hexapoda</taxon>
        <taxon>Collembola</taxon>
        <taxon>Entomobryomorpha</taxon>
        <taxon>Entomobryoidea</taxon>
        <taxon>Orchesellidae</taxon>
        <taxon>Orchesellinae</taxon>
        <taxon>Orchesella</taxon>
    </lineage>
</organism>
<reference evidence="2 3" key="1">
    <citation type="submission" date="2024-08" db="EMBL/GenBank/DDBJ databases">
        <authorList>
            <person name="Cucini C."/>
            <person name="Frati F."/>
        </authorList>
    </citation>
    <scope>NUCLEOTIDE SEQUENCE [LARGE SCALE GENOMIC DNA]</scope>
</reference>
<keyword evidence="1" id="KW-0812">Transmembrane</keyword>
<feature type="transmembrane region" description="Helical" evidence="1">
    <location>
        <begin position="300"/>
        <end position="323"/>
    </location>
</feature>
<evidence type="ECO:0000313" key="2">
    <source>
        <dbReference type="EMBL" id="CAL8122138.1"/>
    </source>
</evidence>
<feature type="transmembrane region" description="Helical" evidence="1">
    <location>
        <begin position="267"/>
        <end position="288"/>
    </location>
</feature>
<gene>
    <name evidence="2" type="ORF">ODALV1_LOCUS19690</name>
</gene>
<proteinExistence type="predicted"/>
<keyword evidence="1" id="KW-0472">Membrane</keyword>
<dbReference type="Proteomes" id="UP001642540">
    <property type="component" value="Unassembled WGS sequence"/>
</dbReference>
<keyword evidence="3" id="KW-1185">Reference proteome</keyword>
<feature type="transmembrane region" description="Helical" evidence="1">
    <location>
        <begin position="82"/>
        <end position="100"/>
    </location>
</feature>
<evidence type="ECO:0000256" key="1">
    <source>
        <dbReference type="SAM" id="Phobius"/>
    </source>
</evidence>
<keyword evidence="1" id="KW-1133">Transmembrane helix</keyword>
<comment type="caution">
    <text evidence="2">The sequence shown here is derived from an EMBL/GenBank/DDBJ whole genome shotgun (WGS) entry which is preliminary data.</text>
</comment>
<evidence type="ECO:0008006" key="4">
    <source>
        <dbReference type="Google" id="ProtNLM"/>
    </source>
</evidence>
<accession>A0ABP1R8E0</accession>
<feature type="transmembrane region" description="Helical" evidence="1">
    <location>
        <begin position="53"/>
        <end position="70"/>
    </location>
</feature>
<protein>
    <recommendedName>
        <fullName evidence="4">Odorant receptor</fullName>
    </recommendedName>
</protein>
<sequence length="403" mass="45653">MILSPTVLKIFRLNLTLVHVLGCTSFSIKTDKNLGPKIIPCDKQTSTKQWIKLALSIILVFTLFLQVLQAKGKEEDFQILESTLYASSLFAFAITNAAYLSMNKFVSEFLNCLIQFEKREPDMMTGSTKDKWIVNYGQFNGLIAAPIFGLPYAIQRWLSPCNSATFAWYILEECLTQPIGIKLEPNSIILLSITSVFSMWLIFYLIGAFAFYCAGVFYVTSYCIVNYLINFRIVLENCEVNRIEKVLKKYRQLQIFERHLNSIHQNVIITVMLNPLILGVIISAYSLINLGSQLSIPHLILFSSILIINITAIVLLCGTLGLVHTESTITLAYLDKTLITRLESEIGRSAVFGKFNLKFIKRFVASLYVLKVRIGNANFVEKTTPMVVLEFCVEQIVNLLLMN</sequence>
<evidence type="ECO:0000313" key="3">
    <source>
        <dbReference type="Proteomes" id="UP001642540"/>
    </source>
</evidence>
<name>A0ABP1R8E0_9HEXA</name>
<dbReference type="EMBL" id="CAXLJM020000067">
    <property type="protein sequence ID" value="CAL8122138.1"/>
    <property type="molecule type" value="Genomic_DNA"/>
</dbReference>